<dbReference type="EMBL" id="BPLR01010793">
    <property type="protein sequence ID" value="GIY42008.1"/>
    <property type="molecule type" value="Genomic_DNA"/>
</dbReference>
<dbReference type="Proteomes" id="UP001054945">
    <property type="component" value="Unassembled WGS sequence"/>
</dbReference>
<sequence length="111" mass="12850">MNPNRIKWPSKAERTVLQDSELIKPNSGPPSHVQHTGFHGIRLHQNVGVISPFFNMFRGCLSSYLQGKRISVKKSVHFLENRNTPEHIRRNDFQQKAPICLYESDCNVEHK</sequence>
<comment type="caution">
    <text evidence="1">The sequence shown here is derived from an EMBL/GenBank/DDBJ whole genome shotgun (WGS) entry which is preliminary data.</text>
</comment>
<gene>
    <name evidence="1" type="ORF">CEXT_651271</name>
</gene>
<keyword evidence="2" id="KW-1185">Reference proteome</keyword>
<proteinExistence type="predicted"/>
<accession>A0AAV4T5P1</accession>
<evidence type="ECO:0000313" key="1">
    <source>
        <dbReference type="EMBL" id="GIY42008.1"/>
    </source>
</evidence>
<protein>
    <submittedName>
        <fullName evidence="1">Uncharacterized protein</fullName>
    </submittedName>
</protein>
<reference evidence="1 2" key="1">
    <citation type="submission" date="2021-06" db="EMBL/GenBank/DDBJ databases">
        <title>Caerostris extrusa draft genome.</title>
        <authorList>
            <person name="Kono N."/>
            <person name="Arakawa K."/>
        </authorList>
    </citation>
    <scope>NUCLEOTIDE SEQUENCE [LARGE SCALE GENOMIC DNA]</scope>
</reference>
<organism evidence="1 2">
    <name type="scientific">Caerostris extrusa</name>
    <name type="common">Bark spider</name>
    <name type="synonym">Caerostris bankana</name>
    <dbReference type="NCBI Taxonomy" id="172846"/>
    <lineage>
        <taxon>Eukaryota</taxon>
        <taxon>Metazoa</taxon>
        <taxon>Ecdysozoa</taxon>
        <taxon>Arthropoda</taxon>
        <taxon>Chelicerata</taxon>
        <taxon>Arachnida</taxon>
        <taxon>Araneae</taxon>
        <taxon>Araneomorphae</taxon>
        <taxon>Entelegynae</taxon>
        <taxon>Araneoidea</taxon>
        <taxon>Araneidae</taxon>
        <taxon>Caerostris</taxon>
    </lineage>
</organism>
<dbReference type="AlphaFoldDB" id="A0AAV4T5P1"/>
<name>A0AAV4T5P1_CAEEX</name>
<evidence type="ECO:0000313" key="2">
    <source>
        <dbReference type="Proteomes" id="UP001054945"/>
    </source>
</evidence>